<protein>
    <submittedName>
        <fullName evidence="2">DNA polymerase</fullName>
    </submittedName>
</protein>
<gene>
    <name evidence="2" type="ORF">AKO1_008532</name>
</gene>
<reference evidence="2 3" key="1">
    <citation type="submission" date="2024-03" db="EMBL/GenBank/DDBJ databases">
        <title>The Acrasis kona genome and developmental transcriptomes reveal deep origins of eukaryotic multicellular pathways.</title>
        <authorList>
            <person name="Sheikh S."/>
            <person name="Fu C.-J."/>
            <person name="Brown M.W."/>
            <person name="Baldauf S.L."/>
        </authorList>
    </citation>
    <scope>NUCLEOTIDE SEQUENCE [LARGE SCALE GENOMIC DNA]</scope>
    <source>
        <strain evidence="2 3">ATCC MYA-3509</strain>
    </source>
</reference>
<evidence type="ECO:0000313" key="3">
    <source>
        <dbReference type="Proteomes" id="UP001431209"/>
    </source>
</evidence>
<organism evidence="2 3">
    <name type="scientific">Acrasis kona</name>
    <dbReference type="NCBI Taxonomy" id="1008807"/>
    <lineage>
        <taxon>Eukaryota</taxon>
        <taxon>Discoba</taxon>
        <taxon>Heterolobosea</taxon>
        <taxon>Tetramitia</taxon>
        <taxon>Eutetramitia</taxon>
        <taxon>Acrasidae</taxon>
        <taxon>Acrasis</taxon>
    </lineage>
</organism>
<name>A0AAW2YMA4_9EUKA</name>
<dbReference type="EMBL" id="JAOPGA020000356">
    <property type="protein sequence ID" value="KAL0478272.1"/>
    <property type="molecule type" value="Genomic_DNA"/>
</dbReference>
<feature type="region of interest" description="Disordered" evidence="1">
    <location>
        <begin position="27"/>
        <end position="97"/>
    </location>
</feature>
<dbReference type="Proteomes" id="UP001431209">
    <property type="component" value="Unassembled WGS sequence"/>
</dbReference>
<evidence type="ECO:0000313" key="2">
    <source>
        <dbReference type="EMBL" id="KAL0478272.1"/>
    </source>
</evidence>
<dbReference type="AlphaFoldDB" id="A0AAW2YMA4"/>
<sequence length="97" mass="10832">MIRLVSRASISGRSFRTFPICRSIQREEVSGGAAEDRIPTQEDIGTKPLGMNNDEGGGEKKIITGKNKNIKEMERNETDEEREKRLLSHEKSTLSAA</sequence>
<accession>A0AAW2YMA4</accession>
<comment type="caution">
    <text evidence="2">The sequence shown here is derived from an EMBL/GenBank/DDBJ whole genome shotgun (WGS) entry which is preliminary data.</text>
</comment>
<keyword evidence="3" id="KW-1185">Reference proteome</keyword>
<feature type="compositionally biased region" description="Basic and acidic residues" evidence="1">
    <location>
        <begin position="69"/>
        <end position="97"/>
    </location>
</feature>
<evidence type="ECO:0000256" key="1">
    <source>
        <dbReference type="SAM" id="MobiDB-lite"/>
    </source>
</evidence>
<proteinExistence type="predicted"/>
<feature type="compositionally biased region" description="Basic and acidic residues" evidence="1">
    <location>
        <begin position="27"/>
        <end position="40"/>
    </location>
</feature>